<proteinExistence type="predicted"/>
<protein>
    <submittedName>
        <fullName evidence="2">Uncharacterized protein</fullName>
    </submittedName>
</protein>
<reference evidence="2 3" key="1">
    <citation type="journal article" date="2023" name="Elife">
        <title>Identification of key yeast species and microbe-microbe interactions impacting larval growth of Drosophila in the wild.</title>
        <authorList>
            <person name="Mure A."/>
            <person name="Sugiura Y."/>
            <person name="Maeda R."/>
            <person name="Honda K."/>
            <person name="Sakurai N."/>
            <person name="Takahashi Y."/>
            <person name="Watada M."/>
            <person name="Katoh T."/>
            <person name="Gotoh A."/>
            <person name="Gotoh Y."/>
            <person name="Taniguchi I."/>
            <person name="Nakamura K."/>
            <person name="Hayashi T."/>
            <person name="Katayama T."/>
            <person name="Uemura T."/>
            <person name="Hattori Y."/>
        </authorList>
    </citation>
    <scope>NUCLEOTIDE SEQUENCE [LARGE SCALE GENOMIC DNA]</scope>
    <source>
        <strain evidence="2 3">SC-9</strain>
    </source>
</reference>
<feature type="compositionally biased region" description="Basic residues" evidence="1">
    <location>
        <begin position="100"/>
        <end position="112"/>
    </location>
</feature>
<accession>A0AAV5QKN7</accession>
<organism evidence="2 3">
    <name type="scientific">Saccharomycopsis crataegensis</name>
    <dbReference type="NCBI Taxonomy" id="43959"/>
    <lineage>
        <taxon>Eukaryota</taxon>
        <taxon>Fungi</taxon>
        <taxon>Dikarya</taxon>
        <taxon>Ascomycota</taxon>
        <taxon>Saccharomycotina</taxon>
        <taxon>Saccharomycetes</taxon>
        <taxon>Saccharomycopsidaceae</taxon>
        <taxon>Saccharomycopsis</taxon>
    </lineage>
</organism>
<dbReference type="AlphaFoldDB" id="A0AAV5QKN7"/>
<dbReference type="Proteomes" id="UP001360560">
    <property type="component" value="Unassembled WGS sequence"/>
</dbReference>
<evidence type="ECO:0000256" key="1">
    <source>
        <dbReference type="SAM" id="MobiDB-lite"/>
    </source>
</evidence>
<feature type="compositionally biased region" description="Polar residues" evidence="1">
    <location>
        <begin position="115"/>
        <end position="126"/>
    </location>
</feature>
<dbReference type="RefSeq" id="XP_064851994.1">
    <property type="nucleotide sequence ID" value="XM_064995922.1"/>
</dbReference>
<keyword evidence="3" id="KW-1185">Reference proteome</keyword>
<dbReference type="GeneID" id="90072973"/>
<dbReference type="EMBL" id="BTFZ01000004">
    <property type="protein sequence ID" value="GMM34994.1"/>
    <property type="molecule type" value="Genomic_DNA"/>
</dbReference>
<name>A0AAV5QKN7_9ASCO</name>
<gene>
    <name evidence="2" type="ORF">DASC09_023190</name>
</gene>
<evidence type="ECO:0000313" key="2">
    <source>
        <dbReference type="EMBL" id="GMM34994.1"/>
    </source>
</evidence>
<feature type="compositionally biased region" description="Basic and acidic residues" evidence="1">
    <location>
        <begin position="48"/>
        <end position="67"/>
    </location>
</feature>
<sequence>MSQEDPKFQNDPNFDNSVQVHFPNGKSVPLSKINKPHARIPGHTVPGKNDDPQEFFEKQNDAHHHQQDQAVQKDPFEGLGPDDIKVVFPNGKSVPLSKINKPHAVIHPHSRRSNNDNSGGLLQTGNHRPKNP</sequence>
<evidence type="ECO:0000313" key="3">
    <source>
        <dbReference type="Proteomes" id="UP001360560"/>
    </source>
</evidence>
<feature type="region of interest" description="Disordered" evidence="1">
    <location>
        <begin position="1"/>
        <end position="132"/>
    </location>
</feature>
<comment type="caution">
    <text evidence="2">The sequence shown here is derived from an EMBL/GenBank/DDBJ whole genome shotgun (WGS) entry which is preliminary data.</text>
</comment>
<feature type="compositionally biased region" description="Polar residues" evidence="1">
    <location>
        <begin position="10"/>
        <end position="19"/>
    </location>
</feature>